<dbReference type="SUPFAM" id="SSF102405">
    <property type="entry name" value="MCP/YpsA-like"/>
    <property type="match status" value="1"/>
</dbReference>
<dbReference type="SMART" id="SM00278">
    <property type="entry name" value="HhH1"/>
    <property type="match status" value="2"/>
</dbReference>
<comment type="caution">
    <text evidence="3">The sequence shown here is derived from an EMBL/GenBank/DDBJ whole genome shotgun (WGS) entry which is preliminary data.</text>
</comment>
<dbReference type="EMBL" id="JAPOHD010000027">
    <property type="protein sequence ID" value="MCY1721455.1"/>
    <property type="molecule type" value="Genomic_DNA"/>
</dbReference>
<dbReference type="SUPFAM" id="SSF47781">
    <property type="entry name" value="RuvA domain 2-like"/>
    <property type="match status" value="1"/>
</dbReference>
<dbReference type="Pfam" id="PF02481">
    <property type="entry name" value="DNA_processg_A"/>
    <property type="match status" value="1"/>
</dbReference>
<dbReference type="Gene3D" id="3.40.50.450">
    <property type="match status" value="1"/>
</dbReference>
<comment type="similarity">
    <text evidence="1">Belongs to the DprA/Smf family.</text>
</comment>
<dbReference type="AlphaFoldDB" id="A0A9X3J880"/>
<dbReference type="GO" id="GO:0009294">
    <property type="term" value="P:DNA-mediated transformation"/>
    <property type="evidence" value="ECO:0007669"/>
    <property type="project" value="InterPro"/>
</dbReference>
<dbReference type="Pfam" id="PF17782">
    <property type="entry name" value="WHD_DprA"/>
    <property type="match status" value="1"/>
</dbReference>
<organism evidence="3 4">
    <name type="scientific">Draconibacterium aestuarii</name>
    <dbReference type="NCBI Taxonomy" id="2998507"/>
    <lineage>
        <taxon>Bacteria</taxon>
        <taxon>Pseudomonadati</taxon>
        <taxon>Bacteroidota</taxon>
        <taxon>Bacteroidia</taxon>
        <taxon>Marinilabiliales</taxon>
        <taxon>Prolixibacteraceae</taxon>
        <taxon>Draconibacterium</taxon>
    </lineage>
</organism>
<dbReference type="Proteomes" id="UP001145087">
    <property type="component" value="Unassembled WGS sequence"/>
</dbReference>
<dbReference type="InterPro" id="IPR036388">
    <property type="entry name" value="WH-like_DNA-bd_sf"/>
</dbReference>
<dbReference type="PANTHER" id="PTHR43022:SF1">
    <property type="entry name" value="PROTEIN SMF"/>
    <property type="match status" value="1"/>
</dbReference>
<accession>A0A9X3J880</accession>
<proteinExistence type="inferred from homology"/>
<reference evidence="3" key="1">
    <citation type="submission" date="2022-11" db="EMBL/GenBank/DDBJ databases">
        <title>Marilongibacter aestuarii gen. nov., sp. nov., isolated from tidal flat sediment.</title>
        <authorList>
            <person name="Jiayan W."/>
        </authorList>
    </citation>
    <scope>NUCLEOTIDE SEQUENCE</scope>
    <source>
        <strain evidence="3">Z1-6</strain>
    </source>
</reference>
<dbReference type="InterPro" id="IPR003583">
    <property type="entry name" value="Hlx-hairpin-Hlx_DNA-bd_motif"/>
</dbReference>
<dbReference type="PANTHER" id="PTHR43022">
    <property type="entry name" value="PROTEIN SMF"/>
    <property type="match status" value="1"/>
</dbReference>
<dbReference type="Pfam" id="PF14520">
    <property type="entry name" value="HHH_5"/>
    <property type="match status" value="1"/>
</dbReference>
<dbReference type="InterPro" id="IPR010994">
    <property type="entry name" value="RuvA_2-like"/>
</dbReference>
<dbReference type="InterPro" id="IPR041614">
    <property type="entry name" value="DprA_WH"/>
</dbReference>
<evidence type="ECO:0000256" key="1">
    <source>
        <dbReference type="ARBA" id="ARBA00006525"/>
    </source>
</evidence>
<dbReference type="InterPro" id="IPR057666">
    <property type="entry name" value="DrpA_SLOG"/>
</dbReference>
<gene>
    <name evidence="3" type="primary">dprA</name>
    <name evidence="3" type="ORF">OU798_13955</name>
</gene>
<dbReference type="InterPro" id="IPR003488">
    <property type="entry name" value="DprA"/>
</dbReference>
<dbReference type="GO" id="GO:0003677">
    <property type="term" value="F:DNA binding"/>
    <property type="evidence" value="ECO:0007669"/>
    <property type="project" value="InterPro"/>
</dbReference>
<dbReference type="RefSeq" id="WP_343333784.1">
    <property type="nucleotide sequence ID" value="NZ_JAPOHD010000027.1"/>
</dbReference>
<feature type="domain" description="Helix-hairpin-helix DNA-binding motif class 1" evidence="2">
    <location>
        <begin position="9"/>
        <end position="28"/>
    </location>
</feature>
<dbReference type="Gene3D" id="1.10.10.10">
    <property type="entry name" value="Winged helix-like DNA-binding domain superfamily/Winged helix DNA-binding domain"/>
    <property type="match status" value="1"/>
</dbReference>
<feature type="domain" description="Helix-hairpin-helix DNA-binding motif class 1" evidence="2">
    <location>
        <begin position="41"/>
        <end position="60"/>
    </location>
</feature>
<protein>
    <submittedName>
        <fullName evidence="3">DNA-processing protein DprA</fullName>
    </submittedName>
</protein>
<evidence type="ECO:0000313" key="4">
    <source>
        <dbReference type="Proteomes" id="UP001145087"/>
    </source>
</evidence>
<evidence type="ECO:0000313" key="3">
    <source>
        <dbReference type="EMBL" id="MCY1721455.1"/>
    </source>
</evidence>
<name>A0A9X3J880_9BACT</name>
<sequence length="367" mass="40743">MHENLKYKIALSMLPGIGGILARNLVAYAGSVEEVFSQSIKSLMKIPGIGELNARQIKNANVLPRAEKELDYIYENGIQLHFYTDTKYPRRLKRCIDAPLLIYSKGNMNLNEERVISIVGTRNSTEYGKNVVDNLVKQFSARKYKILVVSGLAYGIDITAHRSALKYNLPTVGVIAHGLDLLYPSLHRSTAEKMLQNGGLVSDFASGTRIDPSNFIKRNRIIAGLADATIVVESAKKGGALVTADIASSYNRDVFAFPGRSGDIYSKGCNQLIRNNGATLIEDIDDLEYFMGWENTPKTDAVQSSLFIELNHDEQKIVDLLQKEGELFIDQISSQMSLPVSRISAILLNLEFKNVLNALPGQIYKLR</sequence>
<dbReference type="GO" id="GO:0006281">
    <property type="term" value="P:DNA repair"/>
    <property type="evidence" value="ECO:0007669"/>
    <property type="project" value="InterPro"/>
</dbReference>
<evidence type="ECO:0000259" key="2">
    <source>
        <dbReference type="SMART" id="SM00278"/>
    </source>
</evidence>
<keyword evidence="4" id="KW-1185">Reference proteome</keyword>
<dbReference type="NCBIfam" id="TIGR00732">
    <property type="entry name" value="dprA"/>
    <property type="match status" value="1"/>
</dbReference>